<dbReference type="InterPro" id="IPR000873">
    <property type="entry name" value="AMP-dep_synth/lig_dom"/>
</dbReference>
<dbReference type="CDD" id="cd12116">
    <property type="entry name" value="A_NRPS_Ta1_like"/>
    <property type="match status" value="1"/>
</dbReference>
<dbReference type="Pfam" id="PF00501">
    <property type="entry name" value="AMP-binding"/>
    <property type="match status" value="4"/>
</dbReference>
<dbReference type="Gene3D" id="3.30.300.30">
    <property type="match status" value="4"/>
</dbReference>
<evidence type="ECO:0000313" key="8">
    <source>
        <dbReference type="EMBL" id="PIE93029.1"/>
    </source>
</evidence>
<dbReference type="InterPro" id="IPR020806">
    <property type="entry name" value="PKS_PP-bd"/>
</dbReference>
<dbReference type="SMART" id="SM00823">
    <property type="entry name" value="PKS_PP"/>
    <property type="match status" value="4"/>
</dbReference>
<dbReference type="FunFam" id="3.30.559.10:FF:000012">
    <property type="entry name" value="Non-ribosomal peptide synthetase"/>
    <property type="match status" value="3"/>
</dbReference>
<dbReference type="Gene3D" id="3.40.50.980">
    <property type="match status" value="8"/>
</dbReference>
<comment type="caution">
    <text evidence="8">The sequence shown here is derived from an EMBL/GenBank/DDBJ whole genome shotgun (WGS) entry which is preliminary data.</text>
</comment>
<evidence type="ECO:0000313" key="9">
    <source>
        <dbReference type="Proteomes" id="UP000228484"/>
    </source>
</evidence>
<dbReference type="InterPro" id="IPR001242">
    <property type="entry name" value="Condensation_dom"/>
</dbReference>
<dbReference type="NCBIfam" id="NF003417">
    <property type="entry name" value="PRK04813.1"/>
    <property type="match status" value="4"/>
</dbReference>
<evidence type="ECO:0000256" key="2">
    <source>
        <dbReference type="ARBA" id="ARBA00006432"/>
    </source>
</evidence>
<dbReference type="FunFam" id="3.40.50.12780:FF:000012">
    <property type="entry name" value="Non-ribosomal peptide synthetase"/>
    <property type="match status" value="3"/>
</dbReference>
<name>A0A2G6Q9C7_9BACI</name>
<accession>A0A2G6Q9C7</accession>
<sequence length="4282" mass="487993">MSQSNDSVTVVHVNNTADEVFVFPMSSSQKRLWFIEEFKPSTVYNLPVALDITGPLHVSALEKSFQEITDRHESLRTTFAQVEEELVQIIHPSLQIQIPVIEAQEEDVVPLIKEEVAKPFDLKKGPLFRAVLIRLNPEKHVLFWNMHHIISDGWSMGVFHKELSTLYAAFSKREHSPLPELALQYVDFSEWHSKWLQEEEANEQLNYWKKQLAGDLPVLQLPTDRPRPVKQTFRGNYQVIDLPHELIHKLEQLGEKESVTMFTLFFAAYSTLLYRYTSQETLLIGTPIAGRNQKETEDLIGFFVNTLVLRLELKDDPTFLDVLQESRKVAYEAFDNQDIPFDKVVEAVQPQRDPGYSPIFQVMFAFQNSPMKPLELEGVTLAPRRVNNETAKFDLILFIEESKQGLQAVFEYNTDLFNDETIARMTLHYVTLLESAVSNPDQKISRMSMLTTSERKRLLTDWNNTTAEYPREKCIQDLFEEQVANTPDAVALKEGGKCLTYAELNHRANQLAHYLQKRGVSSQSMIGLSVERSIEMIIGMLGIIKAGGVYVPLDACYPEERLRFMLEDSNVSLLITQKDMMGRLPFDEDLTLTLDSEWDKISQESTENPVHGLTGEAPVYINYTSGSTGRPKGVVIPHRGVLRLVKNVNYVNLSSEETLLQFAPISFDAATFEIWGSLLNGAQLVIYPYEKASLEELGQVLQRYEISTLWLTAGVFHQMVEYHLEDLQGVRQLLAGGDVISPAHVRKVLDKLDGCCLINGYGPTESTTFTCCYPMDNVEQILKTVPIGRPISNTQVYVLDKSLQLAPVGVPGELYIGGDGLALEYLNRPDLTEERFIPDPFSDDSSSRLYKTGDLVRYLADGNIEFLGRADNQVKIRGFRIELGEIEAVLAQYPHVEDVVVMVHETTSGDKRLVAYVVSAQEHELAVKGLLHYVKDHIPEYMVPHIVVTKESLPLTPNGKVDYKALSALELENKDLTEAYIPPRTNVEEEIALVWSQVLDIRRIGIHDNFFDLGGHSLVATLVVSRLREVFDICLDVRSIFTYPTVATLAVYIEGQKGSEKTFTEGISPVGQRENLPLSFAQQRLWFVDQWQSHTRHLYNIPLVYEMQGRVHVKALKQSLSEMVRRHESLRTTFKDMDGKIVQVIDSYTEFKSTMIDLSNEPKSEREQRAKAILKKEAHYVFDLSQGPLFRVTLIKLEEEKYLLMLNLHHIVSDGWSNKIIMEELSALYESISQGKDSPLEKLPFQYADYAVWQREWLKGDRLEEQMSYWKKQLGGELPILQLPTDRPRQKEMTFQGKLKRFELSRALYRKLKQLSQQSGASLFMTLLAAFKVLLYRYTGQQDLLVGSPIAGRNHEGIEKMIGFFVNTIVFRTNVSSEQTFLELLENVREISLDAYTYQNVPFERLVEELQPDRDASTSPLFQVMFAMLNTSSSSLTLPGLSVTSVELEHDIAKFDLTLNVMESEDRLEVSIEYNSNLFDEETISRMGQHYQAILDGIVDSPEYTIGQIPILTEMEQQKFLTDWNEFNHKADAPDTLAVHFETRVAQSPDAVALIYGNRQLTYREVNKLANQLAYHLRERGVEANQLVGIMAERSLEMVIGIFAILKAGGAYLPIDPHLPEERIQYMLKDSGVKLLLTQEIWQKHVAFAGEVLNLEDEKLYQGDATDLKPLSKLNDLAYVIYTSGSTGKPKGVMVTQRNVLHILYALEQLYPFNESDVYLLKTPFTFDVSVSELFGWIQGGGKLAILEPQAEKDPVRLFEAIKDYQVTHVNFVPSMLHSFLESLKDKLPRKLPALRYVFSAGEALKKETVKTFFELFEGVRLENLYGPTEITIYASHFSVEEMQRESSIPIGKPLPNTKAYVVDENLQLQPLGVPGELCISGLGVTKGYLNREGLTEEKFVPVPWAVDERMYRTGDLVRWLPNGDLEYLGRMDDQVKLRGFRIELGEIQATLESHAAVRESVVVVREDQLQDQRLVAYIVVQPNQALATSELRHFLKRKLPEYMVPSVFVTLDEMPLSPSGKVDRKALPMPKVEGVVSGKYTAPRNPIEEIIAGIWNQVLGVNQVSIQDNFFEIGGHSLLATQVLSRLRIAIGIEVPVHAIFNYPTIAELASHIDTTKQEENEIAIEAVPRGQHLPLSSSQKRLWFLNQMEMENKHVYNIPLALRLQGELDLAVFEESLNEIVRRHEILRTTFVENGEQIEQVISPFKAMSVPFIDLSREPVEERETKANSLIQQEVLYEFDLSQGPLFRASIIRLQPEKYILLLNLHHIIWDGWSHDVFMRELSILYRARLAKEVEKLPELPIQYADFAAWQQGWIESEEVTKQINYWKEQLQGQPPLLPLPTNHQRPSVQTYRGDIYRIEIPERVTALLKNVSKEEGTTLYMTLLAAFKVLLYRYTDQEDLSVGSPVANRNQRTIENLIGYFVNTLVLRTQVAGTMTYRELLKHVREVALEAYAHQDVPFEKLVEELNVERNLSYSPLFQVMFMLQNTSAVEVELPGLEIEDIEIDRPSAKYDLTLFIAEKDDRLTGVFEYNTDLFDEHIIAQMADSFYTLLEGIVAHVEERIDHLPVVSAKEKKKLIIDWNDTKKDYPLEKRMHQFFEEQVKKNPKALAVVFDEEALTYEQLNCRANQLARHLQTQGVKAGTLVGIYMERSLEMLVSLLAVFKSEGVYVPLDPSYPQERVSFMLEDSKTRVILTHQDLATQIPEHGAQVVYVDQDWETISLEPNHNLECYGPNDSLAYTIYTSGSTGKPKGVQIRNDALTNYLLAANEHLELQEQDRFLAVTTISFDIAGMELYLPLMMGACVIIAKREEATNGECLAELLTTSEATVMQATPATWQMLLQAGWEGHRQLKVLTGGEALPLNLANQLLERSAGVWNFYGPTEATIYSTISKVEPGENWVSIGRPIANTSIYVLDRQLNPIPTGVSGELYIGGEGLAAGYLNRPALTRERFVDDPFSDKVNAKMYRTGDLVRYRANGELEFISRIDHQVKIRGFRIELGEIENVLIEHESIKEAVAIEREDVVNDKRLVAYVIADNDKQPNLSSLRSLLKRNLPDYMVPSAIVVMDKFPLTPNGKIDRRKLPIPKGTELTGNHEFEAPRTEMEKQLADIWCNILRVNQLSIHDSFFESGGHSLLATQLISRLRKELNVELPLRSLFENPTIAGLAMEVEGLSQAEKPLQLPPIEPRSAEDSPLLSFAQQRLWFLNELDSNSAFYNIPIGFRVTGNLNVSALEKALHDIIRRHEVLRTAFAKVDGEALQQIHLDMNINMTLVEIEHLSDKEQEAQITFFIEQESKKPFDLHTGPLLRLALIRLKSNEHILLLTVHHIVFDVWSMDVFMKELAAYYEAWTQGGKLELPELPVQYADFANWQRQWLQKEVIDKQIDYWKQKLEGAPPALELPTDRPRPPVQTFNGSHETRNLSRSLLKALQKVSYQEDATLFMTMLAAFQVVLYRYTNQQDILIGSPIANRQLSEVEELIGLFTNTLVLRTQITENMSFRELLKQVRITALEAYEHQNLPFEKLVEELQPNRDLSRSPLFQIMLAYQDFTSQEFMMDEVVFEGIDIDNKTSKFDLTLFVQETEYGLATTIEYNTDLFDRATIQRMLGHLERLLEQVIQNPHQSITEIPMLSEREQQLLNDWNDRTSNKKVEQSVHRMFEEQVLKTPYASALQFGEQSLSYCELNNRANQLAHYLRKAGVGKDSPVGICLDRSIETIISVLAILKAGGAVISLDPNFPEERLAFIIGATQVNLVLSQESLSKQIPALSSAQVICLDQEWQRIDEEKSDNLSRDDTLDSLAYLIYTSGSTGEPKGVAMPHRSLANLIAWQHKNITLTRPMKTLQFTSLSFDVSYQEIFSTLCAGEELVLITEETRRDPVLLLNYLDEKKIERLYLPFIALQQLAEAVVSGQVQAPTHLGEVITAGEQLKVTPSVRYLFKKLNNCTLHNHYGPSETHVITTMALTGNPDDWPLLPSIGYPIDHTQVYILDRHLNPVPIGVPGVMYLAGDCLANGYLNRPDLTEEKFIGNPFRDEPNARMYYSGDLARYRPDGSIEFLGRVDDQVKIRGYRVELGEIESLLAQHPEVQECAVVVREEVPGEQRLAAYVIMTNTDITSDFRQYLKKFLPEYMVPSTFTLLKKMPLTGTGKVDRKSLPAPKKDHLLSTTSYTAPQTELEQTISDVWKEVLGVDKVGLKDNFFDLGGHSLLVVRVCSRLSETLDQAVPTMHMFQYPTVATLANALHQGEREHQGMEEKVDRAKSRKEVQKKQRQRRQQRAQAKKEKRETR</sequence>
<feature type="domain" description="Carrier" evidence="7">
    <location>
        <begin position="2043"/>
        <end position="2118"/>
    </location>
</feature>
<dbReference type="Pfam" id="PF00668">
    <property type="entry name" value="Condensation"/>
    <property type="match status" value="4"/>
</dbReference>
<dbReference type="InterPro" id="IPR009081">
    <property type="entry name" value="PP-bd_ACP"/>
</dbReference>
<dbReference type="SUPFAM" id="SSF52777">
    <property type="entry name" value="CoA-dependent acyltransferases"/>
    <property type="match status" value="8"/>
</dbReference>
<protein>
    <submittedName>
        <fullName evidence="8">Non-ribosomal peptide synthetase</fullName>
    </submittedName>
</protein>
<dbReference type="GO" id="GO:0003824">
    <property type="term" value="F:catalytic activity"/>
    <property type="evidence" value="ECO:0007669"/>
    <property type="project" value="InterPro"/>
</dbReference>
<dbReference type="PANTHER" id="PTHR45527">
    <property type="entry name" value="NONRIBOSOMAL PEPTIDE SYNTHETASE"/>
    <property type="match status" value="1"/>
</dbReference>
<dbReference type="InterPro" id="IPR025110">
    <property type="entry name" value="AMP-bd_C"/>
</dbReference>
<dbReference type="GO" id="GO:0043041">
    <property type="term" value="P:amino acid activation for nonribosomal peptide biosynthetic process"/>
    <property type="evidence" value="ECO:0007669"/>
    <property type="project" value="TreeGrafter"/>
</dbReference>
<evidence type="ECO:0000256" key="1">
    <source>
        <dbReference type="ARBA" id="ARBA00001957"/>
    </source>
</evidence>
<dbReference type="GO" id="GO:0031177">
    <property type="term" value="F:phosphopantetheine binding"/>
    <property type="evidence" value="ECO:0007669"/>
    <property type="project" value="InterPro"/>
</dbReference>
<evidence type="ECO:0000256" key="6">
    <source>
        <dbReference type="SAM" id="MobiDB-lite"/>
    </source>
</evidence>
<dbReference type="FunFam" id="3.40.50.980:FF:000001">
    <property type="entry name" value="Non-ribosomal peptide synthetase"/>
    <property type="match status" value="4"/>
</dbReference>
<feature type="domain" description="Carrier" evidence="7">
    <location>
        <begin position="982"/>
        <end position="1057"/>
    </location>
</feature>
<feature type="region of interest" description="Disordered" evidence="6">
    <location>
        <begin position="4239"/>
        <end position="4282"/>
    </location>
</feature>
<dbReference type="GO" id="GO:0044550">
    <property type="term" value="P:secondary metabolite biosynthetic process"/>
    <property type="evidence" value="ECO:0007669"/>
    <property type="project" value="UniProtKB-ARBA"/>
</dbReference>
<dbReference type="FunFam" id="1.10.1200.10:FF:000016">
    <property type="entry name" value="Non-ribosomal peptide synthase"/>
    <property type="match status" value="1"/>
</dbReference>
<dbReference type="PROSITE" id="PS00455">
    <property type="entry name" value="AMP_BINDING"/>
    <property type="match status" value="3"/>
</dbReference>
<dbReference type="CDD" id="cd19531">
    <property type="entry name" value="LCL_NRPS-like"/>
    <property type="match status" value="4"/>
</dbReference>
<dbReference type="GO" id="GO:0008610">
    <property type="term" value="P:lipid biosynthetic process"/>
    <property type="evidence" value="ECO:0007669"/>
    <property type="project" value="UniProtKB-ARBA"/>
</dbReference>
<reference evidence="8 9" key="1">
    <citation type="submission" date="2017-09" db="EMBL/GenBank/DDBJ databases">
        <title>Biocontrol bacteria screening and application from spent mushroom substrate.</title>
        <authorList>
            <person name="Sun X."/>
        </authorList>
    </citation>
    <scope>NUCLEOTIDE SEQUENCE [LARGE SCALE GENOMIC DNA]</scope>
    <source>
        <strain evidence="8 9">100374</strain>
    </source>
</reference>
<dbReference type="FunFam" id="2.30.38.10:FF:000001">
    <property type="entry name" value="Non-ribosomal peptide synthetase PvdI"/>
    <property type="match status" value="3"/>
</dbReference>
<dbReference type="InterPro" id="IPR045851">
    <property type="entry name" value="AMP-bd_C_sf"/>
</dbReference>
<dbReference type="Proteomes" id="UP000228484">
    <property type="component" value="Unassembled WGS sequence"/>
</dbReference>
<dbReference type="SUPFAM" id="SSF47336">
    <property type="entry name" value="ACP-like"/>
    <property type="match status" value="4"/>
</dbReference>
<feature type="domain" description="Carrier" evidence="7">
    <location>
        <begin position="3099"/>
        <end position="3174"/>
    </location>
</feature>
<dbReference type="Pfam" id="PF13193">
    <property type="entry name" value="AMP-binding_C"/>
    <property type="match status" value="4"/>
</dbReference>
<dbReference type="PROSITE" id="PS50075">
    <property type="entry name" value="CARRIER"/>
    <property type="match status" value="4"/>
</dbReference>
<dbReference type="PROSITE" id="PS00012">
    <property type="entry name" value="PHOSPHOPANTETHEINE"/>
    <property type="match status" value="4"/>
</dbReference>
<feature type="region of interest" description="Disordered" evidence="6">
    <location>
        <begin position="3396"/>
        <end position="3416"/>
    </location>
</feature>
<dbReference type="SUPFAM" id="SSF56801">
    <property type="entry name" value="Acetyl-CoA synthetase-like"/>
    <property type="match status" value="4"/>
</dbReference>
<feature type="domain" description="Carrier" evidence="7">
    <location>
        <begin position="4166"/>
        <end position="4241"/>
    </location>
</feature>
<dbReference type="InterPro" id="IPR010071">
    <property type="entry name" value="AA_adenyl_dom"/>
</dbReference>
<evidence type="ECO:0000259" key="7">
    <source>
        <dbReference type="PROSITE" id="PS50075"/>
    </source>
</evidence>
<dbReference type="CDD" id="cd12117">
    <property type="entry name" value="A_NRPS_Srf_like"/>
    <property type="match status" value="1"/>
</dbReference>
<dbReference type="InterPro" id="IPR023213">
    <property type="entry name" value="CAT-like_dom_sf"/>
</dbReference>
<dbReference type="GO" id="GO:0005829">
    <property type="term" value="C:cytosol"/>
    <property type="evidence" value="ECO:0007669"/>
    <property type="project" value="TreeGrafter"/>
</dbReference>
<dbReference type="GO" id="GO:0072330">
    <property type="term" value="P:monocarboxylic acid biosynthetic process"/>
    <property type="evidence" value="ECO:0007669"/>
    <property type="project" value="UniProtKB-ARBA"/>
</dbReference>
<feature type="compositionally biased region" description="Basic and acidic residues" evidence="6">
    <location>
        <begin position="4239"/>
        <end position="4262"/>
    </location>
</feature>
<dbReference type="NCBIfam" id="TIGR01733">
    <property type="entry name" value="AA-adenyl-dom"/>
    <property type="match status" value="4"/>
</dbReference>
<dbReference type="Gene3D" id="1.10.1200.10">
    <property type="entry name" value="ACP-like"/>
    <property type="match status" value="4"/>
</dbReference>
<dbReference type="RefSeq" id="WP_099685852.1">
    <property type="nucleotide sequence ID" value="NZ_NWUW01000022.1"/>
</dbReference>
<evidence type="ECO:0000256" key="4">
    <source>
        <dbReference type="ARBA" id="ARBA00022553"/>
    </source>
</evidence>
<dbReference type="EMBL" id="NWUW01000022">
    <property type="protein sequence ID" value="PIE93029.1"/>
    <property type="molecule type" value="Genomic_DNA"/>
</dbReference>
<dbReference type="InterPro" id="IPR036736">
    <property type="entry name" value="ACP-like_sf"/>
</dbReference>
<dbReference type="Gene3D" id="2.30.38.10">
    <property type="entry name" value="Luciferase, Domain 3"/>
    <property type="match status" value="4"/>
</dbReference>
<dbReference type="CDD" id="cd05930">
    <property type="entry name" value="A_NRPS"/>
    <property type="match status" value="1"/>
</dbReference>
<dbReference type="InterPro" id="IPR020845">
    <property type="entry name" value="AMP-binding_CS"/>
</dbReference>
<dbReference type="CDD" id="cd17651">
    <property type="entry name" value="A_NRPS_VisG_like"/>
    <property type="match status" value="1"/>
</dbReference>
<dbReference type="FunFam" id="1.10.1200.10:FF:000005">
    <property type="entry name" value="Nonribosomal peptide synthetase 1"/>
    <property type="match status" value="3"/>
</dbReference>
<proteinExistence type="inferred from homology"/>
<dbReference type="InterPro" id="IPR006162">
    <property type="entry name" value="Ppantetheine_attach_site"/>
</dbReference>
<dbReference type="GO" id="GO:0017000">
    <property type="term" value="P:antibiotic biosynthetic process"/>
    <property type="evidence" value="ECO:0007669"/>
    <property type="project" value="UniProtKB-KW"/>
</dbReference>
<dbReference type="Gene3D" id="3.30.559.30">
    <property type="entry name" value="Nonribosomal peptide synthetase, condensation domain"/>
    <property type="match status" value="4"/>
</dbReference>
<keyword evidence="3" id="KW-0596">Phosphopantetheine</keyword>
<dbReference type="Gene3D" id="3.30.559.10">
    <property type="entry name" value="Chloramphenicol acetyltransferase-like domain"/>
    <property type="match status" value="4"/>
</dbReference>
<dbReference type="Pfam" id="PF00550">
    <property type="entry name" value="PP-binding"/>
    <property type="match status" value="4"/>
</dbReference>
<keyword evidence="9" id="KW-1185">Reference proteome</keyword>
<comment type="cofactor">
    <cofactor evidence="1">
        <name>pantetheine 4'-phosphate</name>
        <dbReference type="ChEBI" id="CHEBI:47942"/>
    </cofactor>
</comment>
<evidence type="ECO:0000256" key="5">
    <source>
        <dbReference type="ARBA" id="ARBA00023194"/>
    </source>
</evidence>
<evidence type="ECO:0000256" key="3">
    <source>
        <dbReference type="ARBA" id="ARBA00022450"/>
    </source>
</evidence>
<organism evidence="8 9">
    <name type="scientific">Bacillus fungorum</name>
    <dbReference type="NCBI Taxonomy" id="2039284"/>
    <lineage>
        <taxon>Bacteria</taxon>
        <taxon>Bacillati</taxon>
        <taxon>Bacillota</taxon>
        <taxon>Bacilli</taxon>
        <taxon>Bacillales</taxon>
        <taxon>Bacillaceae</taxon>
        <taxon>Bacillus</taxon>
    </lineage>
</organism>
<dbReference type="FunFam" id="3.30.300.30:FF:000010">
    <property type="entry name" value="Enterobactin synthetase component F"/>
    <property type="match status" value="4"/>
</dbReference>
<dbReference type="PANTHER" id="PTHR45527:SF14">
    <property type="entry name" value="PLIPASTATIN SYNTHASE SUBUNIT B"/>
    <property type="match status" value="1"/>
</dbReference>
<gene>
    <name evidence="8" type="ORF">CO726_23310</name>
</gene>
<keyword evidence="4" id="KW-0597">Phosphoprotein</keyword>
<comment type="similarity">
    <text evidence="2">Belongs to the ATP-dependent AMP-binding enzyme family.</text>
</comment>
<keyword evidence="5" id="KW-0045">Antibiotic biosynthesis</keyword>